<comment type="cofactor">
    <cofactor evidence="1">
        <name>Cu(2+)</name>
        <dbReference type="ChEBI" id="CHEBI:29036"/>
    </cofactor>
</comment>
<dbReference type="Gene3D" id="2.70.50.70">
    <property type="match status" value="1"/>
</dbReference>
<sequence>MRPASPISHTLSSPYLPNQHQIQPNYQFKMKFSVLAAATIAQVASAHYFWDKVFMDGKQVGQPSEYIRKNTRSIAYMPTKWKNTFDNLTPDDNDFRCNFGSFKNAANTKVLEVKAGTTLAMGLGVGASMKHPGSAHVHMSMAPGNVQQYEGDGEWFKIFEEGMCDKSKSILTDAWCTWGKDRVEFKIPEATPKGDYLVRAEHIAIHGAHVGEAELYYGCLQVRITEGGNGTPGPTYKFPGAYKKTDPSFNFSIYGGMKDYPMPGPRPWTGGNGSNSSSSGTPTEQSSTSSPSPVSPVAGKNSPVSSPPSDYEDYPSSPSPAKPVADAVKPVSSPQSYPKDPTQLPPVHNSDNCKGDKKKRGRRAFREAILKA</sequence>
<keyword evidence="4 5" id="KW-1015">Disulfide bond</keyword>
<evidence type="ECO:0000256" key="1">
    <source>
        <dbReference type="ARBA" id="ARBA00001973"/>
    </source>
</evidence>
<feature type="compositionally biased region" description="Low complexity" evidence="6">
    <location>
        <begin position="274"/>
        <end position="309"/>
    </location>
</feature>
<proteinExistence type="predicted"/>
<comment type="subcellular location">
    <subcellularLocation>
        <location evidence="2 5">Secreted</location>
    </subcellularLocation>
</comment>
<dbReference type="InterPro" id="IPR049892">
    <property type="entry name" value="AA9"/>
</dbReference>
<name>A0A3M7M9Z8_9PLEO</name>
<evidence type="ECO:0000256" key="4">
    <source>
        <dbReference type="ARBA" id="ARBA00023157"/>
    </source>
</evidence>
<keyword evidence="5" id="KW-0624">Polysaccharide degradation</keyword>
<protein>
    <recommendedName>
        <fullName evidence="5">AA9 family lytic polysaccharide monooxygenase</fullName>
        <ecNumber evidence="5">1.14.99.56</ecNumber>
    </recommendedName>
    <alternativeName>
        <fullName evidence="5">Endo-beta-1,4-glucanase</fullName>
    </alternativeName>
    <alternativeName>
        <fullName evidence="5">Glycosyl hydrolase 61 family protein</fullName>
    </alternativeName>
</protein>
<evidence type="ECO:0000259" key="7">
    <source>
        <dbReference type="Pfam" id="PF03443"/>
    </source>
</evidence>
<keyword evidence="5" id="KW-0119">Carbohydrate metabolism</keyword>
<dbReference type="GO" id="GO:0008810">
    <property type="term" value="F:cellulase activity"/>
    <property type="evidence" value="ECO:0007669"/>
    <property type="project" value="UniProtKB-UniRule"/>
</dbReference>
<dbReference type="GO" id="GO:0030248">
    <property type="term" value="F:cellulose binding"/>
    <property type="evidence" value="ECO:0007669"/>
    <property type="project" value="UniProtKB-UniRule"/>
</dbReference>
<dbReference type="PANTHER" id="PTHR33353:SF2">
    <property type="entry name" value="ENDO-BETA-1,4-GLUCANASE D"/>
    <property type="match status" value="1"/>
</dbReference>
<keyword evidence="9" id="KW-1185">Reference proteome</keyword>
<comment type="domain">
    <text evidence="5">Has a modular structure: an endo-beta-1,4-glucanase catalytic module at the N-terminus, a linker rich in serines and threonines, and a C-terminal carbohydrate-binding module (CBM).</text>
</comment>
<evidence type="ECO:0000256" key="5">
    <source>
        <dbReference type="RuleBase" id="RU368122"/>
    </source>
</evidence>
<keyword evidence="5" id="KW-0136">Cellulose degradation</keyword>
<feature type="region of interest" description="Disordered" evidence="6">
    <location>
        <begin position="262"/>
        <end position="362"/>
    </location>
</feature>
<evidence type="ECO:0000256" key="2">
    <source>
        <dbReference type="ARBA" id="ARBA00004613"/>
    </source>
</evidence>
<dbReference type="EMBL" id="KE747826">
    <property type="protein sequence ID" value="RMZ71353.1"/>
    <property type="molecule type" value="Genomic_DNA"/>
</dbReference>
<comment type="catalytic activity">
    <reaction evidence="5">
        <text>[(1-&gt;4)-beta-D-glucosyl]n+m + reduced acceptor + O2 = 4-dehydro-beta-D-glucosyl-[(1-&gt;4)-beta-D-glucosyl]n-1 + [(1-&gt;4)-beta-D-glucosyl]m + acceptor + H2O.</text>
        <dbReference type="EC" id="1.14.99.56"/>
    </reaction>
</comment>
<dbReference type="GO" id="GO:0005576">
    <property type="term" value="C:extracellular region"/>
    <property type="evidence" value="ECO:0007669"/>
    <property type="project" value="UniProtKB-SubCell"/>
</dbReference>
<dbReference type="AlphaFoldDB" id="A0A3M7M9Z8"/>
<evidence type="ECO:0000313" key="9">
    <source>
        <dbReference type="Proteomes" id="UP000265663"/>
    </source>
</evidence>
<comment type="function">
    <text evidence="5">Lytic polysaccharide monooxygenase (LMPO) that depolymerizes crystalline and amorphous polysaccharides via the oxidation of scissile alpha- or beta-(1-4)-glycosidic bonds, yielding C1 and/or C4 oxidation products. Catalysis by LPMOs requires the reduction of the active-site copper from Cu(II) to Cu(I) by a reducing agent and H(2)O(2) or O(2) as a cosubstrate.</text>
</comment>
<reference evidence="8 9" key="1">
    <citation type="journal article" date="2014" name="PLoS ONE">
        <title>De novo Genome Assembly of the Fungal Plant Pathogen Pyrenophora semeniperda.</title>
        <authorList>
            <person name="Soliai M.M."/>
            <person name="Meyer S.E."/>
            <person name="Udall J.A."/>
            <person name="Elzinga D.E."/>
            <person name="Hermansen R.A."/>
            <person name="Bodily P.M."/>
            <person name="Hart A.A."/>
            <person name="Coleman C.E."/>
        </authorList>
    </citation>
    <scope>NUCLEOTIDE SEQUENCE [LARGE SCALE GENOMIC DNA]</scope>
    <source>
        <strain evidence="8 9">CCB06</strain>
        <tissue evidence="8">Mycelium</tissue>
    </source>
</reference>
<dbReference type="InterPro" id="IPR005103">
    <property type="entry name" value="AA9_LPMO"/>
</dbReference>
<evidence type="ECO:0000256" key="3">
    <source>
        <dbReference type="ARBA" id="ARBA00022525"/>
    </source>
</evidence>
<dbReference type="Pfam" id="PF03443">
    <property type="entry name" value="AA9"/>
    <property type="match status" value="1"/>
</dbReference>
<dbReference type="OrthoDB" id="3496539at2759"/>
<organism evidence="8 9">
    <name type="scientific">Pyrenophora seminiperda CCB06</name>
    <dbReference type="NCBI Taxonomy" id="1302712"/>
    <lineage>
        <taxon>Eukaryota</taxon>
        <taxon>Fungi</taxon>
        <taxon>Dikarya</taxon>
        <taxon>Ascomycota</taxon>
        <taxon>Pezizomycotina</taxon>
        <taxon>Dothideomycetes</taxon>
        <taxon>Pleosporomycetidae</taxon>
        <taxon>Pleosporales</taxon>
        <taxon>Pleosporineae</taxon>
        <taxon>Pleosporaceae</taxon>
        <taxon>Pyrenophora</taxon>
    </lineage>
</organism>
<keyword evidence="8" id="KW-0378">Hydrolase</keyword>
<feature type="domain" description="Auxiliary Activity family 9 catalytic" evidence="7">
    <location>
        <begin position="47"/>
        <end position="256"/>
    </location>
</feature>
<dbReference type="PANTHER" id="PTHR33353">
    <property type="entry name" value="PUTATIVE (AFU_ORTHOLOGUE AFUA_1G12560)-RELATED"/>
    <property type="match status" value="1"/>
</dbReference>
<evidence type="ECO:0000256" key="6">
    <source>
        <dbReference type="SAM" id="MobiDB-lite"/>
    </source>
</evidence>
<dbReference type="EC" id="1.14.99.56" evidence="5"/>
<dbReference type="CDD" id="cd21175">
    <property type="entry name" value="LPMO_AA9"/>
    <property type="match status" value="1"/>
</dbReference>
<gene>
    <name evidence="8" type="ORF">GMOD_00005895</name>
</gene>
<dbReference type="GO" id="GO:0030245">
    <property type="term" value="P:cellulose catabolic process"/>
    <property type="evidence" value="ECO:0007669"/>
    <property type="project" value="UniProtKB-UniRule"/>
</dbReference>
<dbReference type="Proteomes" id="UP000265663">
    <property type="component" value="Unassembled WGS sequence"/>
</dbReference>
<keyword evidence="3 5" id="KW-0964">Secreted</keyword>
<evidence type="ECO:0000313" key="8">
    <source>
        <dbReference type="EMBL" id="RMZ71353.1"/>
    </source>
</evidence>
<accession>A0A3M7M9Z8</accession>